<dbReference type="EMBL" id="HBUF01012308">
    <property type="protein sequence ID" value="CAG6608594.1"/>
    <property type="molecule type" value="Transcribed_RNA"/>
</dbReference>
<feature type="active site" description="Proton donor" evidence="8">
    <location>
        <position position="333"/>
    </location>
</feature>
<dbReference type="EMBL" id="HBUF01342037">
    <property type="protein sequence ID" value="CAG6704841.1"/>
    <property type="molecule type" value="Transcribed_RNA"/>
</dbReference>
<feature type="disulfide bond" evidence="9">
    <location>
        <begin position="523"/>
        <end position="541"/>
    </location>
</feature>
<keyword evidence="5" id="KW-0325">Glycoprotein</keyword>
<keyword evidence="3 10" id="KW-0732">Signal</keyword>
<protein>
    <recommendedName>
        <fullName evidence="7">Beta-hexosaminidase</fullName>
        <ecNumber evidence="7">3.2.1.52</ecNumber>
    </recommendedName>
</protein>
<feature type="chain" id="PRO_5033955245" description="Beta-hexosaminidase" evidence="10">
    <location>
        <begin position="21"/>
        <end position="647"/>
    </location>
</feature>
<evidence type="ECO:0000256" key="2">
    <source>
        <dbReference type="ARBA" id="ARBA00006285"/>
    </source>
</evidence>
<dbReference type="InterPro" id="IPR015883">
    <property type="entry name" value="Glyco_hydro_20_cat"/>
</dbReference>
<dbReference type="GO" id="GO:0005764">
    <property type="term" value="C:lysosome"/>
    <property type="evidence" value="ECO:0007669"/>
    <property type="project" value="TreeGrafter"/>
</dbReference>
<dbReference type="EMBL" id="HBUF01012305">
    <property type="protein sequence ID" value="CAG6608584.1"/>
    <property type="molecule type" value="Transcribed_RNA"/>
</dbReference>
<dbReference type="EMBL" id="HBUF01342035">
    <property type="protein sequence ID" value="CAG6704835.1"/>
    <property type="molecule type" value="Transcribed_RNA"/>
</dbReference>
<dbReference type="Pfam" id="PF14845">
    <property type="entry name" value="Glycohydro_20b2"/>
    <property type="match status" value="1"/>
</dbReference>
<evidence type="ECO:0000256" key="6">
    <source>
        <dbReference type="ARBA" id="ARBA00023295"/>
    </source>
</evidence>
<dbReference type="SUPFAM" id="SSF55545">
    <property type="entry name" value="beta-N-acetylhexosaminidase-like domain"/>
    <property type="match status" value="1"/>
</dbReference>
<dbReference type="InterPro" id="IPR017853">
    <property type="entry name" value="GH"/>
</dbReference>
<evidence type="ECO:0000256" key="10">
    <source>
        <dbReference type="SAM" id="SignalP"/>
    </source>
</evidence>
<sequence length="647" mass="72973">MAIRHHLGGTLALCLVCVLADNINFPTRQVKNSSLGEVWPKPQSQEKKNEYVGMLDSFSLKVVGKSCDILDDAIERYSKIWKTNWRNLTKYDLVNTAPNIVGKTTKLKIKLTSDCEKYPHLNMDEKYSLVIKGPSSKLESKSIWGILRGLETFSQLPVPSPTGNELIIQVQKIEDFPRFPHRGLLIDTSRHYLPVKTIKKQLDIMSYNKMNVLHWHIIDDQSFPYESKKFPELSKKGAFGPNAVYTENMIQSIVDYARFRGIRVIPEFDTPAHTDSMEPGRPDVHCHHQIEGRGPFIGPMDPTKNATIEFARGLFTEVAGRFPENYIHLGGDEVDSFCWENNPKIKKFLADRNWSVSQLQSYYMQKVLNIVKNVTKNAIVWEEVFMNWMNMEGNTSEQTEKITMDKDTIVQLWKGSTPTGSEFSIKKVVAAGYKVISSVGWYLDSLNTDFAEYYEINFDGLSLTETEQKLVMGGEACMWGEKADETNIESRVWVRACAAAERLWSAPLNNISDTTYRITEHVCRLRRRGVAAAPAHDISYCSPTIEHESSGSFGLRFFSMTHLRESLGLDNDDDDDNEKLVYKTVTPDSLNHVNGVVGVSHTGPAEAVHPESATLHAPNNNTATLSRVEKGLLVATVGVIVLAQNIM</sequence>
<dbReference type="InterPro" id="IPR025705">
    <property type="entry name" value="Beta_hexosaminidase_sua/sub"/>
</dbReference>
<dbReference type="CDD" id="cd06562">
    <property type="entry name" value="GH20_HexA_HexB-like"/>
    <property type="match status" value="1"/>
</dbReference>
<name>A0A8D8LEJ8_9HEMI</name>
<proteinExistence type="inferred from homology"/>
<dbReference type="PANTHER" id="PTHR22600:SF21">
    <property type="entry name" value="BETA-HEXOSAMINIDASE A"/>
    <property type="match status" value="1"/>
</dbReference>
<dbReference type="GO" id="GO:0006689">
    <property type="term" value="P:ganglioside catabolic process"/>
    <property type="evidence" value="ECO:0007669"/>
    <property type="project" value="TreeGrafter"/>
</dbReference>
<evidence type="ECO:0000256" key="8">
    <source>
        <dbReference type="PIRSR" id="PIRSR001093-1"/>
    </source>
</evidence>
<evidence type="ECO:0000256" key="4">
    <source>
        <dbReference type="ARBA" id="ARBA00022801"/>
    </source>
</evidence>
<evidence type="ECO:0000256" key="5">
    <source>
        <dbReference type="ARBA" id="ARBA00023180"/>
    </source>
</evidence>
<comment type="similarity">
    <text evidence="2 7">Belongs to the glycosyl hydrolase 20 family.</text>
</comment>
<dbReference type="GO" id="GO:0030203">
    <property type="term" value="P:glycosaminoglycan metabolic process"/>
    <property type="evidence" value="ECO:0007669"/>
    <property type="project" value="TreeGrafter"/>
</dbReference>
<dbReference type="PRINTS" id="PR00738">
    <property type="entry name" value="GLHYDRLASE20"/>
</dbReference>
<keyword evidence="4 7" id="KW-0378">Hydrolase</keyword>
<evidence type="ECO:0000256" key="3">
    <source>
        <dbReference type="ARBA" id="ARBA00022729"/>
    </source>
</evidence>
<dbReference type="EMBL" id="HBUF01342038">
    <property type="protein sequence ID" value="CAG6704844.1"/>
    <property type="molecule type" value="Transcribed_RNA"/>
</dbReference>
<dbReference type="InterPro" id="IPR029019">
    <property type="entry name" value="HEX_eukaryotic_N"/>
</dbReference>
<dbReference type="EMBL" id="HBUF01342036">
    <property type="protein sequence ID" value="CAG6704838.1"/>
    <property type="molecule type" value="Transcribed_RNA"/>
</dbReference>
<keyword evidence="9" id="KW-1015">Disulfide bond</keyword>
<dbReference type="Gene3D" id="3.20.20.80">
    <property type="entry name" value="Glycosidases"/>
    <property type="match status" value="1"/>
</dbReference>
<dbReference type="GO" id="GO:0005975">
    <property type="term" value="P:carbohydrate metabolic process"/>
    <property type="evidence" value="ECO:0007669"/>
    <property type="project" value="InterPro"/>
</dbReference>
<keyword evidence="6 7" id="KW-0326">Glycosidase</keyword>
<feature type="disulfide bond" evidence="9">
    <location>
        <begin position="67"/>
        <end position="115"/>
    </location>
</feature>
<dbReference type="EC" id="3.2.1.52" evidence="7"/>
<dbReference type="EMBL" id="HBUF01012307">
    <property type="protein sequence ID" value="CAG6608591.1"/>
    <property type="molecule type" value="Transcribed_RNA"/>
</dbReference>
<evidence type="ECO:0000256" key="9">
    <source>
        <dbReference type="PIRSR" id="PIRSR001093-2"/>
    </source>
</evidence>
<evidence type="ECO:0000256" key="7">
    <source>
        <dbReference type="PIRNR" id="PIRNR001093"/>
    </source>
</evidence>
<feature type="signal peptide" evidence="10">
    <location>
        <begin position="1"/>
        <end position="20"/>
    </location>
</feature>
<dbReference type="FunFam" id="3.20.20.80:FF:000063">
    <property type="entry name" value="Beta-hexosaminidase"/>
    <property type="match status" value="1"/>
</dbReference>
<feature type="domain" description="Glycoside hydrolase family 20 catalytic" evidence="11">
    <location>
        <begin position="179"/>
        <end position="506"/>
    </location>
</feature>
<dbReference type="GO" id="GO:0016020">
    <property type="term" value="C:membrane"/>
    <property type="evidence" value="ECO:0007669"/>
    <property type="project" value="TreeGrafter"/>
</dbReference>
<dbReference type="Gene3D" id="3.30.379.10">
    <property type="entry name" value="Chitobiase/beta-hexosaminidase domain 2-like"/>
    <property type="match status" value="1"/>
</dbReference>
<feature type="domain" description="Beta-hexosaminidase eukaryotic type N-terminal" evidence="12">
    <location>
        <begin position="38"/>
        <end position="156"/>
    </location>
</feature>
<dbReference type="GO" id="GO:0004563">
    <property type="term" value="F:beta-N-acetylhexosaminidase activity"/>
    <property type="evidence" value="ECO:0007669"/>
    <property type="project" value="UniProtKB-EC"/>
</dbReference>
<evidence type="ECO:0000256" key="1">
    <source>
        <dbReference type="ARBA" id="ARBA00001231"/>
    </source>
</evidence>
<dbReference type="AlphaFoldDB" id="A0A8D8LEJ8"/>
<dbReference type="PIRSF" id="PIRSF001093">
    <property type="entry name" value="B-hxosamndse_ab_euk"/>
    <property type="match status" value="1"/>
</dbReference>
<evidence type="ECO:0000313" key="13">
    <source>
        <dbReference type="EMBL" id="CAG6608584.1"/>
    </source>
</evidence>
<evidence type="ECO:0000259" key="11">
    <source>
        <dbReference type="Pfam" id="PF00728"/>
    </source>
</evidence>
<evidence type="ECO:0000259" key="12">
    <source>
        <dbReference type="Pfam" id="PF14845"/>
    </source>
</evidence>
<dbReference type="Pfam" id="PF00728">
    <property type="entry name" value="Glyco_hydro_20"/>
    <property type="match status" value="1"/>
</dbReference>
<feature type="disulfide bond" evidence="9">
    <location>
        <begin position="286"/>
        <end position="338"/>
    </location>
</feature>
<accession>A0A8D8LEJ8</accession>
<organism evidence="13">
    <name type="scientific">Cacopsylla melanoneura</name>
    <dbReference type="NCBI Taxonomy" id="428564"/>
    <lineage>
        <taxon>Eukaryota</taxon>
        <taxon>Metazoa</taxon>
        <taxon>Ecdysozoa</taxon>
        <taxon>Arthropoda</taxon>
        <taxon>Hexapoda</taxon>
        <taxon>Insecta</taxon>
        <taxon>Pterygota</taxon>
        <taxon>Neoptera</taxon>
        <taxon>Paraneoptera</taxon>
        <taxon>Hemiptera</taxon>
        <taxon>Sternorrhyncha</taxon>
        <taxon>Psylloidea</taxon>
        <taxon>Psyllidae</taxon>
        <taxon>Psyllinae</taxon>
        <taxon>Cacopsylla</taxon>
    </lineage>
</organism>
<comment type="catalytic activity">
    <reaction evidence="1 7">
        <text>Hydrolysis of terminal non-reducing N-acetyl-D-hexosamine residues in N-acetyl-beta-D-hexosaminides.</text>
        <dbReference type="EC" id="3.2.1.52"/>
    </reaction>
</comment>
<dbReference type="PANTHER" id="PTHR22600">
    <property type="entry name" value="BETA-HEXOSAMINIDASE"/>
    <property type="match status" value="1"/>
</dbReference>
<dbReference type="SUPFAM" id="SSF51445">
    <property type="entry name" value="(Trans)glycosidases"/>
    <property type="match status" value="1"/>
</dbReference>
<dbReference type="InterPro" id="IPR029018">
    <property type="entry name" value="Hex-like_dom2"/>
</dbReference>
<reference evidence="13" key="1">
    <citation type="submission" date="2021-05" db="EMBL/GenBank/DDBJ databases">
        <authorList>
            <person name="Alioto T."/>
            <person name="Alioto T."/>
            <person name="Gomez Garrido J."/>
        </authorList>
    </citation>
    <scope>NUCLEOTIDE SEQUENCE</scope>
</reference>